<gene>
    <name evidence="1" type="ORF">OFUS_LOCUS2823</name>
</gene>
<accession>A0A8S4N4B5</accession>
<comment type="caution">
    <text evidence="1">The sequence shown here is derived from an EMBL/GenBank/DDBJ whole genome shotgun (WGS) entry which is preliminary data.</text>
</comment>
<keyword evidence="2" id="KW-1185">Reference proteome</keyword>
<proteinExistence type="predicted"/>
<dbReference type="EMBL" id="CAIIXF020000001">
    <property type="protein sequence ID" value="CAH1775527.1"/>
    <property type="molecule type" value="Genomic_DNA"/>
</dbReference>
<sequence>LRWRVHRGHLGTDLRIECKIKEDSCDYSLRISVAVASCVAKILEPGIQERASTECSWVAVSLDRAILIRISSPPSATIRNLLSSPHEASVANSYAAIRRSFTLKNQNGINSRTAPIQL</sequence>
<evidence type="ECO:0000313" key="2">
    <source>
        <dbReference type="Proteomes" id="UP000749559"/>
    </source>
</evidence>
<evidence type="ECO:0000313" key="1">
    <source>
        <dbReference type="EMBL" id="CAH1775527.1"/>
    </source>
</evidence>
<dbReference type="AlphaFoldDB" id="A0A8S4N4B5"/>
<reference evidence="1" key="1">
    <citation type="submission" date="2022-03" db="EMBL/GenBank/DDBJ databases">
        <authorList>
            <person name="Martin C."/>
        </authorList>
    </citation>
    <scope>NUCLEOTIDE SEQUENCE</scope>
</reference>
<name>A0A8S4N4B5_OWEFU</name>
<protein>
    <submittedName>
        <fullName evidence="1">Uncharacterized protein</fullName>
    </submittedName>
</protein>
<organism evidence="1 2">
    <name type="scientific">Owenia fusiformis</name>
    <name type="common">Polychaete worm</name>
    <dbReference type="NCBI Taxonomy" id="6347"/>
    <lineage>
        <taxon>Eukaryota</taxon>
        <taxon>Metazoa</taxon>
        <taxon>Spiralia</taxon>
        <taxon>Lophotrochozoa</taxon>
        <taxon>Annelida</taxon>
        <taxon>Polychaeta</taxon>
        <taxon>Sedentaria</taxon>
        <taxon>Canalipalpata</taxon>
        <taxon>Sabellida</taxon>
        <taxon>Oweniida</taxon>
        <taxon>Oweniidae</taxon>
        <taxon>Owenia</taxon>
    </lineage>
</organism>
<feature type="non-terminal residue" evidence="1">
    <location>
        <position position="118"/>
    </location>
</feature>
<dbReference type="Proteomes" id="UP000749559">
    <property type="component" value="Unassembled WGS sequence"/>
</dbReference>